<proteinExistence type="predicted"/>
<dbReference type="SUPFAM" id="SSF53474">
    <property type="entry name" value="alpha/beta-Hydrolases"/>
    <property type="match status" value="1"/>
</dbReference>
<reference evidence="2 3" key="1">
    <citation type="submission" date="2016-05" db="EMBL/GenBank/DDBJ databases">
        <title>Single-cell genome of chain-forming Candidatus Thiomargarita nelsonii and comparison to other large sulfur-oxidizing bacteria.</title>
        <authorList>
            <person name="Winkel M."/>
            <person name="Salman V."/>
            <person name="Woyke T."/>
            <person name="Schulz-Vogt H."/>
            <person name="Richter M."/>
            <person name="Flood B."/>
            <person name="Bailey J."/>
            <person name="Amann R."/>
            <person name="Mussmann M."/>
        </authorList>
    </citation>
    <scope>NUCLEOTIDE SEQUENCE [LARGE SCALE GENOMIC DNA]</scope>
    <source>
        <strain evidence="2 3">THI036</strain>
    </source>
</reference>
<keyword evidence="2" id="KW-0378">Hydrolase</keyword>
<accession>A0A176S5V1</accession>
<dbReference type="GO" id="GO:0055088">
    <property type="term" value="P:lipid homeostasis"/>
    <property type="evidence" value="ECO:0007669"/>
    <property type="project" value="TreeGrafter"/>
</dbReference>
<evidence type="ECO:0000313" key="2">
    <source>
        <dbReference type="EMBL" id="OAD23522.1"/>
    </source>
</evidence>
<protein>
    <submittedName>
        <fullName evidence="2">Hydrolase, alpha/beta fold family protein</fullName>
    </submittedName>
</protein>
<dbReference type="GO" id="GO:0006654">
    <property type="term" value="P:phosphatidic acid biosynthetic process"/>
    <property type="evidence" value="ECO:0007669"/>
    <property type="project" value="TreeGrafter"/>
</dbReference>
<keyword evidence="3" id="KW-1185">Reference proteome</keyword>
<dbReference type="Pfam" id="PF12697">
    <property type="entry name" value="Abhydrolase_6"/>
    <property type="match status" value="1"/>
</dbReference>
<gene>
    <name evidence="2" type="ORF">THIOM_000646</name>
</gene>
<feature type="non-terminal residue" evidence="2">
    <location>
        <position position="144"/>
    </location>
</feature>
<organism evidence="2 3">
    <name type="scientific">Candidatus Thiomargarita nelsonii</name>
    <dbReference type="NCBI Taxonomy" id="1003181"/>
    <lineage>
        <taxon>Bacteria</taxon>
        <taxon>Pseudomonadati</taxon>
        <taxon>Pseudomonadota</taxon>
        <taxon>Gammaproteobacteria</taxon>
        <taxon>Thiotrichales</taxon>
        <taxon>Thiotrichaceae</taxon>
        <taxon>Thiomargarita</taxon>
    </lineage>
</organism>
<dbReference type="Proteomes" id="UP000076962">
    <property type="component" value="Unassembled WGS sequence"/>
</dbReference>
<dbReference type="PANTHER" id="PTHR42886">
    <property type="entry name" value="RE40534P-RELATED"/>
    <property type="match status" value="1"/>
</dbReference>
<dbReference type="GO" id="GO:0042171">
    <property type="term" value="F:lysophosphatidic acid acyltransferase activity"/>
    <property type="evidence" value="ECO:0007669"/>
    <property type="project" value="TreeGrafter"/>
</dbReference>
<sequence length="144" mass="16161">MNLEILSEIPSTISHKTPILFVHGAWHGAWCWKENFLPHFAKNGYQAYALSLRGHGNSPTDKKLNRLRIADYVADIEKEVNKMSQKPILIGHSMGGFVVQKYLETHPVPAAILMASLPPQGILRTSLAIFRRHPMAFLTATISF</sequence>
<dbReference type="InterPro" id="IPR000073">
    <property type="entry name" value="AB_hydrolase_1"/>
</dbReference>
<feature type="domain" description="AB hydrolase-1" evidence="1">
    <location>
        <begin position="19"/>
        <end position="136"/>
    </location>
</feature>
<dbReference type="Gene3D" id="3.40.50.1820">
    <property type="entry name" value="alpha/beta hydrolase"/>
    <property type="match status" value="1"/>
</dbReference>
<dbReference type="InterPro" id="IPR029058">
    <property type="entry name" value="AB_hydrolase_fold"/>
</dbReference>
<name>A0A176S5V1_9GAMM</name>
<dbReference type="EMBL" id="LUTY01000320">
    <property type="protein sequence ID" value="OAD23522.1"/>
    <property type="molecule type" value="Genomic_DNA"/>
</dbReference>
<evidence type="ECO:0000259" key="1">
    <source>
        <dbReference type="Pfam" id="PF12697"/>
    </source>
</evidence>
<comment type="caution">
    <text evidence="2">The sequence shown here is derived from an EMBL/GenBank/DDBJ whole genome shotgun (WGS) entry which is preliminary data.</text>
</comment>
<dbReference type="GO" id="GO:0052689">
    <property type="term" value="F:carboxylic ester hydrolase activity"/>
    <property type="evidence" value="ECO:0007669"/>
    <property type="project" value="TreeGrafter"/>
</dbReference>
<dbReference type="AlphaFoldDB" id="A0A176S5V1"/>
<dbReference type="PATRIC" id="fig|1003181.4.peg.957"/>
<evidence type="ECO:0000313" key="3">
    <source>
        <dbReference type="Proteomes" id="UP000076962"/>
    </source>
</evidence>
<dbReference type="PANTHER" id="PTHR42886:SF42">
    <property type="entry name" value="ALPHA_BETA-HYDROLASES SUPERFAMILY PROTEIN"/>
    <property type="match status" value="1"/>
</dbReference>